<dbReference type="SUPFAM" id="SSF100920">
    <property type="entry name" value="Heat shock protein 70kD (HSP70), peptide-binding domain"/>
    <property type="match status" value="1"/>
</dbReference>
<dbReference type="InterPro" id="IPR012725">
    <property type="entry name" value="Chaperone_DnaK"/>
</dbReference>
<dbReference type="PROSITE" id="PS00329">
    <property type="entry name" value="HSP70_2"/>
    <property type="match status" value="1"/>
</dbReference>
<dbReference type="Gene3D" id="1.20.1270.10">
    <property type="match status" value="1"/>
</dbReference>
<feature type="compositionally biased region" description="Low complexity" evidence="12">
    <location>
        <begin position="577"/>
        <end position="587"/>
    </location>
</feature>
<dbReference type="PRINTS" id="PR00301">
    <property type="entry name" value="HEATSHOCK70"/>
</dbReference>
<dbReference type="Proteomes" id="UP001589818">
    <property type="component" value="Unassembled WGS sequence"/>
</dbReference>
<evidence type="ECO:0000256" key="2">
    <source>
        <dbReference type="ARBA" id="ARBA00007381"/>
    </source>
</evidence>
<evidence type="ECO:0000256" key="1">
    <source>
        <dbReference type="ARBA" id="ARBA00002290"/>
    </source>
</evidence>
<keyword evidence="8 9" id="KW-0143">Chaperone</keyword>
<dbReference type="InterPro" id="IPR013126">
    <property type="entry name" value="Hsp_70_fam"/>
</dbReference>
<evidence type="ECO:0000256" key="12">
    <source>
        <dbReference type="SAM" id="MobiDB-lite"/>
    </source>
</evidence>
<dbReference type="HAMAP" id="MF_00332">
    <property type="entry name" value="DnaK"/>
    <property type="match status" value="1"/>
</dbReference>
<feature type="coiled-coil region" evidence="11">
    <location>
        <begin position="223"/>
        <end position="250"/>
    </location>
</feature>
<evidence type="ECO:0000256" key="5">
    <source>
        <dbReference type="ARBA" id="ARBA00022741"/>
    </source>
</evidence>
<dbReference type="CDD" id="cd10234">
    <property type="entry name" value="ASKHA_NBD_HSP70_DnaK-like"/>
    <property type="match status" value="1"/>
</dbReference>
<feature type="compositionally biased region" description="Acidic residues" evidence="12">
    <location>
        <begin position="600"/>
        <end position="611"/>
    </location>
</feature>
<comment type="function">
    <text evidence="1 9">Acts as a chaperone.</text>
</comment>
<feature type="coiled-coil region" evidence="11">
    <location>
        <begin position="533"/>
        <end position="572"/>
    </location>
</feature>
<dbReference type="InterPro" id="IPR029048">
    <property type="entry name" value="HSP70_C_sf"/>
</dbReference>
<gene>
    <name evidence="9 13" type="primary">dnaK</name>
    <name evidence="13" type="ORF">ACFFJ8_29465</name>
</gene>
<keyword evidence="11" id="KW-0175">Coiled coil</keyword>
<dbReference type="Gene3D" id="2.60.34.10">
    <property type="entry name" value="Substrate Binding Domain Of DNAk, Chain A, domain 1"/>
    <property type="match status" value="1"/>
</dbReference>
<dbReference type="Gene3D" id="3.90.640.10">
    <property type="entry name" value="Actin, Chain A, domain 4"/>
    <property type="match status" value="1"/>
</dbReference>
<evidence type="ECO:0000313" key="14">
    <source>
        <dbReference type="Proteomes" id="UP001589818"/>
    </source>
</evidence>
<dbReference type="PROSITE" id="PS00297">
    <property type="entry name" value="HSP70_1"/>
    <property type="match status" value="1"/>
</dbReference>
<reference evidence="13 14" key="1">
    <citation type="submission" date="2024-09" db="EMBL/GenBank/DDBJ databases">
        <authorList>
            <person name="Sun Q."/>
            <person name="Mori K."/>
        </authorList>
    </citation>
    <scope>NUCLEOTIDE SEQUENCE [LARGE SCALE GENOMIC DNA]</scope>
    <source>
        <strain evidence="13 14">CCM 4839</strain>
    </source>
</reference>
<dbReference type="InterPro" id="IPR018181">
    <property type="entry name" value="Heat_shock_70_CS"/>
</dbReference>
<evidence type="ECO:0000256" key="9">
    <source>
        <dbReference type="HAMAP-Rule" id="MF_00332"/>
    </source>
</evidence>
<dbReference type="NCBIfam" id="TIGR02350">
    <property type="entry name" value="prok_dnaK"/>
    <property type="match status" value="1"/>
</dbReference>
<evidence type="ECO:0000256" key="4">
    <source>
        <dbReference type="ARBA" id="ARBA00022553"/>
    </source>
</evidence>
<organism evidence="13 14">
    <name type="scientific">Paenibacillus mendelii</name>
    <dbReference type="NCBI Taxonomy" id="206163"/>
    <lineage>
        <taxon>Bacteria</taxon>
        <taxon>Bacillati</taxon>
        <taxon>Bacillota</taxon>
        <taxon>Bacilli</taxon>
        <taxon>Bacillales</taxon>
        <taxon>Paenibacillaceae</taxon>
        <taxon>Paenibacillus</taxon>
    </lineage>
</organism>
<keyword evidence="6 9" id="KW-0067">ATP-binding</keyword>
<dbReference type="PANTHER" id="PTHR19375">
    <property type="entry name" value="HEAT SHOCK PROTEIN 70KDA"/>
    <property type="match status" value="1"/>
</dbReference>
<dbReference type="Gene3D" id="3.30.420.40">
    <property type="match status" value="3"/>
</dbReference>
<proteinExistence type="evidence at transcript level"/>
<dbReference type="InterPro" id="IPR029047">
    <property type="entry name" value="HSP70_peptide-bd_sf"/>
</dbReference>
<comment type="caution">
    <text evidence="13">The sequence shown here is derived from an EMBL/GenBank/DDBJ whole genome shotgun (WGS) entry which is preliminary data.</text>
</comment>
<dbReference type="Pfam" id="PF00012">
    <property type="entry name" value="HSP70"/>
    <property type="match status" value="1"/>
</dbReference>
<evidence type="ECO:0000256" key="11">
    <source>
        <dbReference type="SAM" id="Coils"/>
    </source>
</evidence>
<sequence>MSKVIGIDLGTTNSCVAVMEGGEAVVIPNPEGNRTTPSIVGFKKDGERIVGEAAKRQAITNPDRTISSIKRHMGTSHKETIDGKDFSPQEISAIILQKLKSDAEAYLGQSVTQAVITVPAYFNDSQRQATKDAGKIAGLEVLRIVNEPTAAALAYGLEKSEDQTILVYDLGGGTFDVSILELGDGFFEVKATSGDNRLGGDDFDQVIIDYMAADFKKEHGIDLSKDKGAVQRLKDAAEKAKKELSGVMTTTISLPFITMVDGVPQHLEMNLTRAKFEELSAALVERTLGPTRQALSDAGMTPSDLHKIVLVGGSTRIPAVQEAIKKLTGKEPHKGVNPDEVVALGAAVQAGVLTGDVKDVVLLDVTPLSLGIETAGGVFTKMIDRNTTIPTSKSQVYSTYADNQPSVEIHVLQGERQMAAGNKTLGRFTLGDIPLAPRGVPQIEVTFDIDANGIVNVSALDKGTGKSQKITITSSSGLSDEEIERMMKDAELNAEDDRKRRELVEAKNNADQLVYSVDKTIKDLGDKVDAGEIEKANEAKEKVKTALESDNLEEINAAVEELTQIVQQLSVKLYEQAAQEQQAAEGADQGGEAKGKDNVVDADYEVVDDKK</sequence>
<comment type="similarity">
    <text evidence="2 9 10">Belongs to the heat shock protein 70 family.</text>
</comment>
<keyword evidence="4 9" id="KW-0597">Phosphoprotein</keyword>
<dbReference type="Gene3D" id="3.30.30.30">
    <property type="match status" value="1"/>
</dbReference>
<evidence type="ECO:0000256" key="8">
    <source>
        <dbReference type="ARBA" id="ARBA00023186"/>
    </source>
</evidence>
<comment type="induction">
    <text evidence="9">By stress conditions e.g. heat shock.</text>
</comment>
<evidence type="ECO:0000256" key="7">
    <source>
        <dbReference type="ARBA" id="ARBA00023016"/>
    </source>
</evidence>
<evidence type="ECO:0000256" key="6">
    <source>
        <dbReference type="ARBA" id="ARBA00022840"/>
    </source>
</evidence>
<protein>
    <recommendedName>
        <fullName evidence="3 9">Chaperone protein DnaK</fullName>
    </recommendedName>
    <alternativeName>
        <fullName evidence="9">HSP70</fullName>
    </alternativeName>
    <alternativeName>
        <fullName evidence="9">Heat shock 70 kDa protein</fullName>
    </alternativeName>
    <alternativeName>
        <fullName evidence="9">Heat shock protein 70</fullName>
    </alternativeName>
</protein>
<dbReference type="NCBIfam" id="NF001413">
    <property type="entry name" value="PRK00290.1"/>
    <property type="match status" value="1"/>
</dbReference>
<keyword evidence="7 9" id="KW-0346">Stress response</keyword>
<keyword evidence="5 9" id="KW-0547">Nucleotide-binding</keyword>
<dbReference type="SUPFAM" id="SSF53067">
    <property type="entry name" value="Actin-like ATPase domain"/>
    <property type="match status" value="2"/>
</dbReference>
<dbReference type="PROSITE" id="PS01036">
    <property type="entry name" value="HSP70_3"/>
    <property type="match status" value="1"/>
</dbReference>
<evidence type="ECO:0000256" key="3">
    <source>
        <dbReference type="ARBA" id="ARBA00014415"/>
    </source>
</evidence>
<dbReference type="RefSeq" id="WP_204816580.1">
    <property type="nucleotide sequence ID" value="NZ_JANHOF010000001.1"/>
</dbReference>
<name>A0ABV6JHT1_9BACL</name>
<feature type="modified residue" description="Phosphothreonine; by autocatalysis" evidence="9">
    <location>
        <position position="174"/>
    </location>
</feature>
<dbReference type="SUPFAM" id="SSF100934">
    <property type="entry name" value="Heat shock protein 70kD (HSP70), C-terminal subdomain"/>
    <property type="match status" value="1"/>
</dbReference>
<evidence type="ECO:0000256" key="10">
    <source>
        <dbReference type="RuleBase" id="RU003322"/>
    </source>
</evidence>
<feature type="region of interest" description="Disordered" evidence="12">
    <location>
        <begin position="577"/>
        <end position="611"/>
    </location>
</feature>
<evidence type="ECO:0000313" key="13">
    <source>
        <dbReference type="EMBL" id="MFC0395484.1"/>
    </source>
</evidence>
<dbReference type="InterPro" id="IPR043129">
    <property type="entry name" value="ATPase_NBD"/>
</dbReference>
<dbReference type="EMBL" id="JBHLVF010000041">
    <property type="protein sequence ID" value="MFC0395484.1"/>
    <property type="molecule type" value="Genomic_DNA"/>
</dbReference>
<accession>A0ABV6JHT1</accession>
<keyword evidence="14" id="KW-1185">Reference proteome</keyword>